<evidence type="ECO:0000313" key="3">
    <source>
        <dbReference type="Proteomes" id="UP000719412"/>
    </source>
</evidence>
<dbReference type="EMBL" id="JABDTM020023266">
    <property type="protein sequence ID" value="KAH0815308.1"/>
    <property type="molecule type" value="Genomic_DNA"/>
</dbReference>
<sequence length="117" mass="13027">MPHLFDFRGRSFALTNRGGLGPSRLPNDGGARGGRDDRIALGASVGGRTPPINHNDHRLRSGVRWSKSDEINPSSEESYFGRICRDVRNGVRTPETRKQLNNAGQMHADTCPRRRPH</sequence>
<proteinExistence type="predicted"/>
<gene>
    <name evidence="2" type="ORF">GEV33_007483</name>
</gene>
<name>A0A8J6HJ53_TENMO</name>
<evidence type="ECO:0000256" key="1">
    <source>
        <dbReference type="SAM" id="MobiDB-lite"/>
    </source>
</evidence>
<reference evidence="2" key="1">
    <citation type="journal article" date="2020" name="J Insects Food Feed">
        <title>The yellow mealworm (Tenebrio molitor) genome: a resource for the emerging insects as food and feed industry.</title>
        <authorList>
            <person name="Eriksson T."/>
            <person name="Andere A."/>
            <person name="Kelstrup H."/>
            <person name="Emery V."/>
            <person name="Picard C."/>
        </authorList>
    </citation>
    <scope>NUCLEOTIDE SEQUENCE</scope>
    <source>
        <strain evidence="2">Stoneville</strain>
        <tissue evidence="2">Whole head</tissue>
    </source>
</reference>
<feature type="region of interest" description="Disordered" evidence="1">
    <location>
        <begin position="15"/>
        <end position="38"/>
    </location>
</feature>
<comment type="caution">
    <text evidence="2">The sequence shown here is derived from an EMBL/GenBank/DDBJ whole genome shotgun (WGS) entry which is preliminary data.</text>
</comment>
<protein>
    <submittedName>
        <fullName evidence="2">Uncharacterized protein</fullName>
    </submittedName>
</protein>
<accession>A0A8J6HJ53</accession>
<feature type="region of interest" description="Disordered" evidence="1">
    <location>
        <begin position="94"/>
        <end position="117"/>
    </location>
</feature>
<dbReference type="AlphaFoldDB" id="A0A8J6HJ53"/>
<keyword evidence="3" id="KW-1185">Reference proteome</keyword>
<organism evidence="2 3">
    <name type="scientific">Tenebrio molitor</name>
    <name type="common">Yellow mealworm beetle</name>
    <dbReference type="NCBI Taxonomy" id="7067"/>
    <lineage>
        <taxon>Eukaryota</taxon>
        <taxon>Metazoa</taxon>
        <taxon>Ecdysozoa</taxon>
        <taxon>Arthropoda</taxon>
        <taxon>Hexapoda</taxon>
        <taxon>Insecta</taxon>
        <taxon>Pterygota</taxon>
        <taxon>Neoptera</taxon>
        <taxon>Endopterygota</taxon>
        <taxon>Coleoptera</taxon>
        <taxon>Polyphaga</taxon>
        <taxon>Cucujiformia</taxon>
        <taxon>Tenebrionidae</taxon>
        <taxon>Tenebrio</taxon>
    </lineage>
</organism>
<evidence type="ECO:0000313" key="2">
    <source>
        <dbReference type="EMBL" id="KAH0815308.1"/>
    </source>
</evidence>
<dbReference type="Proteomes" id="UP000719412">
    <property type="component" value="Unassembled WGS sequence"/>
</dbReference>
<reference evidence="2" key="2">
    <citation type="submission" date="2021-08" db="EMBL/GenBank/DDBJ databases">
        <authorList>
            <person name="Eriksson T."/>
        </authorList>
    </citation>
    <scope>NUCLEOTIDE SEQUENCE</scope>
    <source>
        <strain evidence="2">Stoneville</strain>
        <tissue evidence="2">Whole head</tissue>
    </source>
</reference>